<dbReference type="InterPro" id="IPR050703">
    <property type="entry name" value="Flavin_MAO"/>
</dbReference>
<organism evidence="5 6">
    <name type="scientific">Phytohabitans kaempferiae</name>
    <dbReference type="NCBI Taxonomy" id="1620943"/>
    <lineage>
        <taxon>Bacteria</taxon>
        <taxon>Bacillati</taxon>
        <taxon>Actinomycetota</taxon>
        <taxon>Actinomycetes</taxon>
        <taxon>Micromonosporales</taxon>
        <taxon>Micromonosporaceae</taxon>
    </lineage>
</organism>
<dbReference type="InterPro" id="IPR002937">
    <property type="entry name" value="Amino_oxidase"/>
</dbReference>
<keyword evidence="6" id="KW-1185">Reference proteome</keyword>
<dbReference type="SUPFAM" id="SSF54373">
    <property type="entry name" value="FAD-linked reductases, C-terminal domain"/>
    <property type="match status" value="1"/>
</dbReference>
<protein>
    <submittedName>
        <fullName evidence="5">Flavin monoamine oxidase family protein</fullName>
    </submittedName>
</protein>
<dbReference type="InterPro" id="IPR001613">
    <property type="entry name" value="Flavin_amine_oxidase"/>
</dbReference>
<dbReference type="EMBL" id="JBHLUH010000094">
    <property type="protein sequence ID" value="MFC0533973.1"/>
    <property type="molecule type" value="Genomic_DNA"/>
</dbReference>
<dbReference type="SUPFAM" id="SSF51905">
    <property type="entry name" value="FAD/NAD(P)-binding domain"/>
    <property type="match status" value="1"/>
</dbReference>
<evidence type="ECO:0000313" key="5">
    <source>
        <dbReference type="EMBL" id="MFC0533973.1"/>
    </source>
</evidence>
<feature type="domain" description="Amine oxidase" evidence="4">
    <location>
        <begin position="15"/>
        <end position="433"/>
    </location>
</feature>
<comment type="similarity">
    <text evidence="2">Belongs to the flavin monoamine oxidase family.</text>
</comment>
<dbReference type="PANTHER" id="PTHR43563:SF1">
    <property type="entry name" value="AMINE OXIDASE [FLAVIN-CONTAINING] B"/>
    <property type="match status" value="1"/>
</dbReference>
<evidence type="ECO:0000256" key="1">
    <source>
        <dbReference type="ARBA" id="ARBA00001974"/>
    </source>
</evidence>
<dbReference type="Gene3D" id="3.50.50.60">
    <property type="entry name" value="FAD/NAD(P)-binding domain"/>
    <property type="match status" value="1"/>
</dbReference>
<gene>
    <name evidence="5" type="ORF">ACFFIA_40875</name>
</gene>
<evidence type="ECO:0000259" key="4">
    <source>
        <dbReference type="Pfam" id="PF01593"/>
    </source>
</evidence>
<comment type="caution">
    <text evidence="5">The sequence shown here is derived from an EMBL/GenBank/DDBJ whole genome shotgun (WGS) entry which is preliminary data.</text>
</comment>
<dbReference type="RefSeq" id="WP_377262252.1">
    <property type="nucleotide sequence ID" value="NZ_JBHLUH010000094.1"/>
</dbReference>
<dbReference type="InterPro" id="IPR036188">
    <property type="entry name" value="FAD/NAD-bd_sf"/>
</dbReference>
<evidence type="ECO:0000256" key="3">
    <source>
        <dbReference type="ARBA" id="ARBA00023002"/>
    </source>
</evidence>
<evidence type="ECO:0000256" key="2">
    <source>
        <dbReference type="ARBA" id="ARBA00005995"/>
    </source>
</evidence>
<dbReference type="PRINTS" id="PR00757">
    <property type="entry name" value="AMINEOXDASEF"/>
</dbReference>
<dbReference type="Proteomes" id="UP001589867">
    <property type="component" value="Unassembled WGS sequence"/>
</dbReference>
<keyword evidence="3" id="KW-0560">Oxidoreductase</keyword>
<accession>A0ABV6MHX2</accession>
<comment type="cofactor">
    <cofactor evidence="1">
        <name>FAD</name>
        <dbReference type="ChEBI" id="CHEBI:57692"/>
    </cofactor>
</comment>
<proteinExistence type="inferred from homology"/>
<name>A0ABV6MHX2_9ACTN</name>
<dbReference type="PANTHER" id="PTHR43563">
    <property type="entry name" value="AMINE OXIDASE"/>
    <property type="match status" value="1"/>
</dbReference>
<evidence type="ECO:0000313" key="6">
    <source>
        <dbReference type="Proteomes" id="UP001589867"/>
    </source>
</evidence>
<sequence length="444" mass="48010">MATPEVDVVVIGGGLAGLMAARALSASGRSVRVLEARDRVGGRTWTRTAASGVPIDFGGQWIGPSQERVTALAAELGIETFPTYAAGSTQYSILETSQVERADARAAMDELDRMAAQVPVEAPWEADEASAWDGQTLQSWLLGRSLDDVSRELLRVLMTGLFTMEPEELSLLHVITYIRSAGSLHQLIKVAQENRLTGGAQTLSLRMADELGPDVVRLASPATAIAQDDSCVRVTTDSEVITARRAIVAVPIVLTDRISFEPPLPAARVQLIQRFATGAAVKVHCVYPDAFWRDNGWNGRSLTGSGYVSVTFDNSPPDGSKGVLVGFIEADKARQFIGLSDTDRRDAVVARFVELFGERAADPDEYLEFEWSEEEWTRGCYSANLAPGGWTRYGPALRRSTGRVHWAGSETSTVWMGYMEGALRSGERAAEEVGLALDGASGRE</sequence>
<dbReference type="Pfam" id="PF01593">
    <property type="entry name" value="Amino_oxidase"/>
    <property type="match status" value="1"/>
</dbReference>
<reference evidence="5 6" key="1">
    <citation type="submission" date="2024-09" db="EMBL/GenBank/DDBJ databases">
        <authorList>
            <person name="Sun Q."/>
            <person name="Mori K."/>
        </authorList>
    </citation>
    <scope>NUCLEOTIDE SEQUENCE [LARGE SCALE GENOMIC DNA]</scope>
    <source>
        <strain evidence="5 6">TBRC 3947</strain>
    </source>
</reference>